<reference evidence="1" key="1">
    <citation type="journal article" date="2021" name="Proc. Natl. Acad. Sci. U.S.A.">
        <title>A Catalog of Tens of Thousands of Viruses from Human Metagenomes Reveals Hidden Associations with Chronic Diseases.</title>
        <authorList>
            <person name="Tisza M.J."/>
            <person name="Buck C.B."/>
        </authorList>
    </citation>
    <scope>NUCLEOTIDE SEQUENCE</scope>
    <source>
        <strain evidence="1">Ctt4r3</strain>
    </source>
</reference>
<evidence type="ECO:0000313" key="1">
    <source>
        <dbReference type="EMBL" id="DAD65811.1"/>
    </source>
</evidence>
<dbReference type="EMBL" id="BK014649">
    <property type="protein sequence ID" value="DAD65811.1"/>
    <property type="molecule type" value="Genomic_DNA"/>
</dbReference>
<proteinExistence type="predicted"/>
<name>A0A8S5L774_9CAUD</name>
<sequence>MPVVVLPSLLRALFFEIYTLIPLTKKRPSERLKYGTLTV</sequence>
<accession>A0A8S5L774</accession>
<protein>
    <submittedName>
        <fullName evidence="1">Uncharacterized protein</fullName>
    </submittedName>
</protein>
<organism evidence="1">
    <name type="scientific">CrAss-like virus sp. ctt4r3</name>
    <dbReference type="NCBI Taxonomy" id="2823619"/>
    <lineage>
        <taxon>Viruses</taxon>
        <taxon>Duplodnaviria</taxon>
        <taxon>Heunggongvirae</taxon>
        <taxon>Uroviricota</taxon>
        <taxon>Caudoviricetes</taxon>
        <taxon>Crassvirales</taxon>
    </lineage>
</organism>